<feature type="domain" description="Helix-turn-helix" evidence="1">
    <location>
        <begin position="52"/>
        <end position="100"/>
    </location>
</feature>
<protein>
    <submittedName>
        <fullName evidence="2">Arsenate reductase-like glutaredoxin family protein</fullName>
    </submittedName>
</protein>
<dbReference type="InterPro" id="IPR041657">
    <property type="entry name" value="HTH_17"/>
</dbReference>
<organism evidence="2 3">
    <name type="scientific">Metaclostridioides mangenotii</name>
    <dbReference type="NCBI Taxonomy" id="1540"/>
    <lineage>
        <taxon>Bacteria</taxon>
        <taxon>Bacillati</taxon>
        <taxon>Bacillota</taxon>
        <taxon>Clostridia</taxon>
        <taxon>Peptostreptococcales</taxon>
        <taxon>Peptostreptococcaceae</taxon>
        <taxon>Metaclostridioides</taxon>
    </lineage>
</organism>
<accession>A0ABS4EBQ5</accession>
<reference evidence="2 3" key="1">
    <citation type="submission" date="2021-03" db="EMBL/GenBank/DDBJ databases">
        <title>Genomic Encyclopedia of Type Strains, Phase IV (KMG-IV): sequencing the most valuable type-strain genomes for metagenomic binning, comparative biology and taxonomic classification.</title>
        <authorList>
            <person name="Goeker M."/>
        </authorList>
    </citation>
    <scope>NUCLEOTIDE SEQUENCE [LARGE SCALE GENOMIC DNA]</scope>
    <source>
        <strain evidence="2 3">DSM 1289</strain>
    </source>
</reference>
<evidence type="ECO:0000313" key="3">
    <source>
        <dbReference type="Proteomes" id="UP000767291"/>
    </source>
</evidence>
<dbReference type="RefSeq" id="WP_234926265.1">
    <property type="nucleotide sequence ID" value="NZ_BAAACS010000012.1"/>
</dbReference>
<evidence type="ECO:0000313" key="2">
    <source>
        <dbReference type="EMBL" id="MBP1855373.1"/>
    </source>
</evidence>
<name>A0ABS4EBQ5_9FIRM</name>
<sequence>MTNNQALEAVVSAMQALIKNDDKTEQKTKSIEITKEIIKEDTLLSAKIENVLFTVKELKQIFKMSEGDVYDLINKGELKAMKLGRLKVPYFEVERFLRDNLGRDFDLKN</sequence>
<dbReference type="Proteomes" id="UP000767291">
    <property type="component" value="Unassembled WGS sequence"/>
</dbReference>
<dbReference type="EMBL" id="JAGGJX010000003">
    <property type="protein sequence ID" value="MBP1855373.1"/>
    <property type="molecule type" value="Genomic_DNA"/>
</dbReference>
<evidence type="ECO:0000259" key="1">
    <source>
        <dbReference type="Pfam" id="PF12728"/>
    </source>
</evidence>
<dbReference type="Pfam" id="PF12728">
    <property type="entry name" value="HTH_17"/>
    <property type="match status" value="1"/>
</dbReference>
<proteinExistence type="predicted"/>
<gene>
    <name evidence="2" type="ORF">J2Z43_001768</name>
</gene>
<comment type="caution">
    <text evidence="2">The sequence shown here is derived from an EMBL/GenBank/DDBJ whole genome shotgun (WGS) entry which is preliminary data.</text>
</comment>
<keyword evidence="3" id="KW-1185">Reference proteome</keyword>